<name>A0A330LA69_9BACT</name>
<dbReference type="AlphaFoldDB" id="A0A330LA69"/>
<dbReference type="RefSeq" id="WP_121990225.1">
    <property type="nucleotide sequence ID" value="NZ_OUNR01000018.1"/>
</dbReference>
<evidence type="ECO:0000313" key="2">
    <source>
        <dbReference type="EMBL" id="SPP65999.1"/>
    </source>
</evidence>
<dbReference type="Gene3D" id="3.30.70.1230">
    <property type="entry name" value="Nucleotide cyclase"/>
    <property type="match status" value="1"/>
</dbReference>
<dbReference type="EMBL" id="OUNR01000018">
    <property type="protein sequence ID" value="SPP65999.1"/>
    <property type="molecule type" value="Genomic_DNA"/>
</dbReference>
<feature type="domain" description="Guanylate cyclase" evidence="1">
    <location>
        <begin position="45"/>
        <end position="177"/>
    </location>
</feature>
<dbReference type="GO" id="GO:0004016">
    <property type="term" value="F:adenylate cyclase activity"/>
    <property type="evidence" value="ECO:0007669"/>
    <property type="project" value="UniProtKB-ARBA"/>
</dbReference>
<evidence type="ECO:0000313" key="3">
    <source>
        <dbReference type="Proteomes" id="UP000248168"/>
    </source>
</evidence>
<organism evidence="2 3">
    <name type="scientific">Nitrospira lenta</name>
    <dbReference type="NCBI Taxonomy" id="1436998"/>
    <lineage>
        <taxon>Bacteria</taxon>
        <taxon>Pseudomonadati</taxon>
        <taxon>Nitrospirota</taxon>
        <taxon>Nitrospiria</taxon>
        <taxon>Nitrospirales</taxon>
        <taxon>Nitrospiraceae</taxon>
        <taxon>Nitrospira</taxon>
    </lineage>
</organism>
<dbReference type="GO" id="GO:0009190">
    <property type="term" value="P:cyclic nucleotide biosynthetic process"/>
    <property type="evidence" value="ECO:0007669"/>
    <property type="project" value="InterPro"/>
</dbReference>
<dbReference type="InterPro" id="IPR001054">
    <property type="entry name" value="A/G_cyclase"/>
</dbReference>
<dbReference type="GO" id="GO:0035556">
    <property type="term" value="P:intracellular signal transduction"/>
    <property type="evidence" value="ECO:0007669"/>
    <property type="project" value="InterPro"/>
</dbReference>
<dbReference type="SUPFAM" id="SSF55073">
    <property type="entry name" value="Nucleotide cyclase"/>
    <property type="match status" value="1"/>
</dbReference>
<evidence type="ECO:0000259" key="1">
    <source>
        <dbReference type="PROSITE" id="PS50125"/>
    </source>
</evidence>
<dbReference type="PROSITE" id="PS50125">
    <property type="entry name" value="GUANYLATE_CYCLASE_2"/>
    <property type="match status" value="1"/>
</dbReference>
<dbReference type="InterPro" id="IPR029787">
    <property type="entry name" value="Nucleotide_cyclase"/>
</dbReference>
<dbReference type="InParanoid" id="A0A330LA69"/>
<sequence>MATAKELQAEVAAILATKWQRRDGTVVPDTSNIKLGNDAADLDGTVLYADLADSTGLVNNYKDWFAAEVYKAYLVVASRIIRNNGGEITAFDGDRVMAVFLGNTKNTNAARTGLQINWAVSQVINPALKVAYSNSSFQLKQRVGIDSSKLMVARTGIRGSNDLVWVGRAANYAAKLAALSDTTYPTVITDTVFARLSEETKLGGSNKQPMWEKTLWTETGLAIYRSNWTWSIA</sequence>
<proteinExistence type="predicted"/>
<keyword evidence="3" id="KW-1185">Reference proteome</keyword>
<accession>A0A330LA69</accession>
<reference evidence="3" key="1">
    <citation type="submission" date="2018-04" db="EMBL/GenBank/DDBJ databases">
        <authorList>
            <person name="Lucker S."/>
            <person name="Sakoula D."/>
        </authorList>
    </citation>
    <scope>NUCLEOTIDE SEQUENCE [LARGE SCALE GENOMIC DNA]</scope>
</reference>
<gene>
    <name evidence="2" type="ORF">NITLEN_50039</name>
</gene>
<dbReference type="OrthoDB" id="9785312at2"/>
<dbReference type="Proteomes" id="UP000248168">
    <property type="component" value="Unassembled WGS sequence"/>
</dbReference>
<protein>
    <submittedName>
        <fullName evidence="2">Adenylate/guanylate cyclase</fullName>
    </submittedName>
</protein>